<reference evidence="7" key="1">
    <citation type="submission" date="2018-08" db="EMBL/GenBank/DDBJ databases">
        <title>Draft genome sequence of azole-resistant Aspergillus thermomutatus (Neosartorya pseudofischeri) strain HMR AF 39, isolated from a human nasal aspirate.</title>
        <authorList>
            <person name="Parent-Michaud M."/>
            <person name="Dufresne P.J."/>
            <person name="Fournier E."/>
            <person name="Martineau C."/>
            <person name="Moreira S."/>
            <person name="Perkins V."/>
            <person name="De Repentigny L."/>
            <person name="Dufresne S.F."/>
        </authorList>
    </citation>
    <scope>NUCLEOTIDE SEQUENCE [LARGE SCALE GENOMIC DNA]</scope>
    <source>
        <strain evidence="7">HMR AF 39</strain>
    </source>
</reference>
<protein>
    <recommendedName>
        <fullName evidence="6">PDZ GRASP-type domain-containing protein</fullName>
    </recommendedName>
</protein>
<feature type="domain" description="PDZ GRASP-type" evidence="6">
    <location>
        <begin position="118"/>
        <end position="208"/>
    </location>
</feature>
<comment type="caution">
    <text evidence="7">The sequence shown here is derived from an EMBL/GenBank/DDBJ whole genome shotgun (WGS) entry which is preliminary data.</text>
</comment>
<comment type="subcellular location">
    <subcellularLocation>
        <location evidence="1">Golgi apparatus membrane</location>
    </subcellularLocation>
</comment>
<dbReference type="Pfam" id="PF04495">
    <property type="entry name" value="GRASP55_65"/>
    <property type="match status" value="1"/>
</dbReference>
<dbReference type="InterPro" id="IPR024958">
    <property type="entry name" value="GRASP_PDZ"/>
</dbReference>
<keyword evidence="3" id="KW-0333">Golgi apparatus</keyword>
<dbReference type="AlphaFoldDB" id="A0A397H4F3"/>
<dbReference type="GeneID" id="38122214"/>
<feature type="compositionally biased region" description="Low complexity" evidence="5">
    <location>
        <begin position="275"/>
        <end position="287"/>
    </location>
</feature>
<keyword evidence="8" id="KW-1185">Reference proteome</keyword>
<dbReference type="PANTHER" id="PTHR12893:SF0">
    <property type="entry name" value="GRASP65"/>
    <property type="match status" value="1"/>
</dbReference>
<gene>
    <name evidence="7" type="ORF">CDV56_100240</name>
</gene>
<feature type="region of interest" description="Disordered" evidence="5">
    <location>
        <begin position="263"/>
        <end position="352"/>
    </location>
</feature>
<dbReference type="InterPro" id="IPR036034">
    <property type="entry name" value="PDZ_sf"/>
</dbReference>
<dbReference type="FunFam" id="2.30.42.10:FF:000026">
    <property type="entry name" value="Golgi reassembly stacking protein 2"/>
    <property type="match status" value="1"/>
</dbReference>
<dbReference type="VEuPathDB" id="FungiDB:CDV56_100240"/>
<dbReference type="GO" id="GO:0000139">
    <property type="term" value="C:Golgi membrane"/>
    <property type="evidence" value="ECO:0007669"/>
    <property type="project" value="UniProtKB-SubCell"/>
</dbReference>
<evidence type="ECO:0000259" key="6">
    <source>
        <dbReference type="PROSITE" id="PS51865"/>
    </source>
</evidence>
<dbReference type="PANTHER" id="PTHR12893">
    <property type="entry name" value="GOLGI REASSEMBLY STACKING PROTEIN GRASP"/>
    <property type="match status" value="1"/>
</dbReference>
<accession>A0A397H4F3</accession>
<dbReference type="Proteomes" id="UP000215305">
    <property type="component" value="Unassembled WGS sequence"/>
</dbReference>
<evidence type="ECO:0000313" key="8">
    <source>
        <dbReference type="Proteomes" id="UP000215305"/>
    </source>
</evidence>
<evidence type="ECO:0000256" key="3">
    <source>
        <dbReference type="ARBA" id="ARBA00023034"/>
    </source>
</evidence>
<dbReference type="RefSeq" id="XP_026615199.1">
    <property type="nucleotide sequence ID" value="XM_026753859.1"/>
</dbReference>
<evidence type="ECO:0000256" key="5">
    <source>
        <dbReference type="SAM" id="MobiDB-lite"/>
    </source>
</evidence>
<name>A0A397H4F3_ASPTH</name>
<organism evidence="7 8">
    <name type="scientific">Aspergillus thermomutatus</name>
    <name type="common">Neosartorya pseudofischeri</name>
    <dbReference type="NCBI Taxonomy" id="41047"/>
    <lineage>
        <taxon>Eukaryota</taxon>
        <taxon>Fungi</taxon>
        <taxon>Dikarya</taxon>
        <taxon>Ascomycota</taxon>
        <taxon>Pezizomycotina</taxon>
        <taxon>Eurotiomycetes</taxon>
        <taxon>Eurotiomycetidae</taxon>
        <taxon>Eurotiales</taxon>
        <taxon>Aspergillaceae</taxon>
        <taxon>Aspergillus</taxon>
        <taxon>Aspergillus subgen. Fumigati</taxon>
    </lineage>
</organism>
<dbReference type="PROSITE" id="PS51865">
    <property type="entry name" value="PDZ_GRASP"/>
    <property type="match status" value="2"/>
</dbReference>
<evidence type="ECO:0000256" key="1">
    <source>
        <dbReference type="ARBA" id="ARBA00004394"/>
    </source>
</evidence>
<feature type="domain" description="PDZ GRASP-type" evidence="6">
    <location>
        <begin position="29"/>
        <end position="113"/>
    </location>
</feature>
<keyword evidence="4" id="KW-0472">Membrane</keyword>
<evidence type="ECO:0000256" key="4">
    <source>
        <dbReference type="ARBA" id="ARBA00023136"/>
    </source>
</evidence>
<dbReference type="GO" id="GO:0007030">
    <property type="term" value="P:Golgi organization"/>
    <property type="evidence" value="ECO:0007669"/>
    <property type="project" value="TreeGrafter"/>
</dbReference>
<keyword evidence="2" id="KW-0677">Repeat</keyword>
<dbReference type="InterPro" id="IPR007583">
    <property type="entry name" value="GRASP55_65"/>
</dbReference>
<feature type="compositionally biased region" description="Low complexity" evidence="5">
    <location>
        <begin position="334"/>
        <end position="352"/>
    </location>
</feature>
<proteinExistence type="predicted"/>
<dbReference type="Gene3D" id="2.30.42.10">
    <property type="match status" value="2"/>
</dbReference>
<evidence type="ECO:0000256" key="2">
    <source>
        <dbReference type="ARBA" id="ARBA00022737"/>
    </source>
</evidence>
<dbReference type="EMBL" id="NKHU02000074">
    <property type="protein sequence ID" value="RHZ57907.1"/>
    <property type="molecule type" value="Genomic_DNA"/>
</dbReference>
<sequence length="352" mass="37523">MFGALNRFIGRLDSEPVQHPRNPNGDSAFGFQILRNKDPELPLEPWFDFIVGINGHPIEDPDPNLFATEVRNCAGTSVTFEIWSAKGQKTHTVSIPVPPSNPTLGLALQLAPLSSTQHIWHVLSIPSPLSPAYRAGLLPHSDYIIGTPSGTLRGDAALGELVEDHLNRTLVLWVYNSEFDVVREVELVPTRGWGGEGALGAELGYGALHRLPVGLGEEVEGPGEVVFETREDGSSAPMMHAMDASQTADAAAGSFLVPANMISPPPLSAPNRTLSASPANNRSPAPRRAARTRHAGSSPNLAFDEYFAEGEQKSKEQDYIPSRKGTPLPPPPKAGVASPPAGSPAPAEEQEG</sequence>
<dbReference type="OrthoDB" id="3318at2759"/>
<evidence type="ECO:0000313" key="7">
    <source>
        <dbReference type="EMBL" id="RHZ57907.1"/>
    </source>
</evidence>
<dbReference type="STRING" id="41047.A0A397H4F3"/>